<organism evidence="4 5">
    <name type="scientific">Frankliniella fusca</name>
    <dbReference type="NCBI Taxonomy" id="407009"/>
    <lineage>
        <taxon>Eukaryota</taxon>
        <taxon>Metazoa</taxon>
        <taxon>Ecdysozoa</taxon>
        <taxon>Arthropoda</taxon>
        <taxon>Hexapoda</taxon>
        <taxon>Insecta</taxon>
        <taxon>Pterygota</taxon>
        <taxon>Neoptera</taxon>
        <taxon>Paraneoptera</taxon>
        <taxon>Thysanoptera</taxon>
        <taxon>Terebrantia</taxon>
        <taxon>Thripoidea</taxon>
        <taxon>Thripidae</taxon>
        <taxon>Frankliniella</taxon>
    </lineage>
</organism>
<feature type="region of interest" description="Disordered" evidence="2">
    <location>
        <begin position="731"/>
        <end position="786"/>
    </location>
</feature>
<proteinExistence type="predicted"/>
<keyword evidence="1" id="KW-0862">Zinc</keyword>
<feature type="region of interest" description="Disordered" evidence="2">
    <location>
        <begin position="1"/>
        <end position="29"/>
    </location>
</feature>
<reference evidence="4" key="2">
    <citation type="journal article" date="2023" name="BMC Genomics">
        <title>Pest status, molecular evolution, and epigenetic factors derived from the genome assembly of Frankliniella fusca, a thysanopteran phytovirus vector.</title>
        <authorList>
            <person name="Catto M.A."/>
            <person name="Labadie P.E."/>
            <person name="Jacobson A.L."/>
            <person name="Kennedy G.G."/>
            <person name="Srinivasan R."/>
            <person name="Hunt B.G."/>
        </authorList>
    </citation>
    <scope>NUCLEOTIDE SEQUENCE</scope>
    <source>
        <strain evidence="4">PL_HMW_Pooled</strain>
    </source>
</reference>
<reference evidence="4" key="1">
    <citation type="submission" date="2021-07" db="EMBL/GenBank/DDBJ databases">
        <authorList>
            <person name="Catto M.A."/>
            <person name="Jacobson A."/>
            <person name="Kennedy G."/>
            <person name="Labadie P."/>
            <person name="Hunt B.G."/>
            <person name="Srinivasan R."/>
        </authorList>
    </citation>
    <scope>NUCLEOTIDE SEQUENCE</scope>
    <source>
        <strain evidence="4">PL_HMW_Pooled</strain>
        <tissue evidence="4">Head</tissue>
    </source>
</reference>
<dbReference type="PANTHER" id="PTHR35385:SF2">
    <property type="entry name" value="PROTEIN B, PUTATIVE-RELATED"/>
    <property type="match status" value="1"/>
</dbReference>
<sequence>MEVSDLDESGDDKATFVTKSVDVDPSKPGQETYRVSFKSKDEALKWLNLFQKKTRTHWVVDKTFPEPERYHYRHIWRCNLSKRNKTPEGRRNQGCPATLEIKIKKITKDTKKKDPFIGKNDPPLPGIVMVNNVHNHHCDVSDSMQYLRGDIELRKKFEKYFGEMTPDQAMRLHEEQLSLKENGEMLKADGHYNPRANTVYWWHKEWRKENFGPPQDPLETLINKCKAYEAGGTTVVVSKESPWCVLVCTPLMKRAHTLPSAKEIIFIDSTGTVDASHSNVTVISTATKIGAVPLCILIHENQTTEGYMKVFKLFMDTFPKAFGGETHPEVFMTDNSGTEKSALMCVWPETSQLLCHFHVVQQEWTWLLSSKHHVEMTKRKSFIMSFKKIMYARTTEELEESILEFENSTPHEGYRKRVKEFLERKEEWVSLFRDNLLMRGHHTNNFSEATIRILKDVILQRVKAYNIVALINYIVTVWENYMKTRILRVAYNRDSRPFLVYESLIRKMDPALVSRIKKIDEHTYMVPSAQTSELLYEVNRDVGVCGCKAGCTGAFCKHQALLYSAYGGYFPNAPPLLSTDRYQLGLLGLGDKCPPAKFFLGMKEGVEGGTPMTQDASVTDMILEQMTQTIQQTHGDTAACEINMDDFEKPSRYTTEQKQEIIQKFKSQLDRLSKLAGEEDTYFDYMDKAARQMEKVTSGSGAVGAMVNVESSLKGYSSSSVRLGQIKVQPKSIARRAADAPKTSKRLPAGRKPNTASDKNSTKKKVKRRRQIAESIRNNIAHVKAH</sequence>
<comment type="caution">
    <text evidence="4">The sequence shown here is derived from an EMBL/GenBank/DDBJ whole genome shotgun (WGS) entry which is preliminary data.</text>
</comment>
<gene>
    <name evidence="4" type="ORF">KUF71_025066</name>
</gene>
<dbReference type="Pfam" id="PF10551">
    <property type="entry name" value="MULE"/>
    <property type="match status" value="1"/>
</dbReference>
<keyword evidence="1" id="KW-0479">Metal-binding</keyword>
<dbReference type="EMBL" id="JAHWGI010000461">
    <property type="protein sequence ID" value="KAK3915735.1"/>
    <property type="molecule type" value="Genomic_DNA"/>
</dbReference>
<dbReference type="PROSITE" id="PS50966">
    <property type="entry name" value="ZF_SWIM"/>
    <property type="match status" value="1"/>
</dbReference>
<dbReference type="PANTHER" id="PTHR35385">
    <property type="entry name" value="PROTEIN B, PUTATIVE-RELATED-RELATED"/>
    <property type="match status" value="1"/>
</dbReference>
<dbReference type="Proteomes" id="UP001219518">
    <property type="component" value="Unassembled WGS sequence"/>
</dbReference>
<dbReference type="InterPro" id="IPR007527">
    <property type="entry name" value="Znf_SWIM"/>
</dbReference>
<name>A0AAE1H8D5_9NEOP</name>
<dbReference type="GO" id="GO:0008270">
    <property type="term" value="F:zinc ion binding"/>
    <property type="evidence" value="ECO:0007669"/>
    <property type="project" value="UniProtKB-KW"/>
</dbReference>
<feature type="compositionally biased region" description="Acidic residues" evidence="2">
    <location>
        <begin position="1"/>
        <end position="10"/>
    </location>
</feature>
<keyword evidence="5" id="KW-1185">Reference proteome</keyword>
<evidence type="ECO:0000256" key="2">
    <source>
        <dbReference type="SAM" id="MobiDB-lite"/>
    </source>
</evidence>
<dbReference type="InterPro" id="IPR018289">
    <property type="entry name" value="MULE_transposase_dom"/>
</dbReference>
<dbReference type="AlphaFoldDB" id="A0AAE1H8D5"/>
<feature type="domain" description="SWIM-type" evidence="3">
    <location>
        <begin position="536"/>
        <end position="567"/>
    </location>
</feature>
<protein>
    <submittedName>
        <fullName evidence="4">Protein FAR-RED IMPAIRED RESPONSE 1</fullName>
    </submittedName>
</protein>
<accession>A0AAE1H8D5</accession>
<evidence type="ECO:0000256" key="1">
    <source>
        <dbReference type="PROSITE-ProRule" id="PRU00325"/>
    </source>
</evidence>
<evidence type="ECO:0000313" key="5">
    <source>
        <dbReference type="Proteomes" id="UP001219518"/>
    </source>
</evidence>
<evidence type="ECO:0000259" key="3">
    <source>
        <dbReference type="PROSITE" id="PS50966"/>
    </source>
</evidence>
<evidence type="ECO:0000313" key="4">
    <source>
        <dbReference type="EMBL" id="KAK3915735.1"/>
    </source>
</evidence>
<keyword evidence="1" id="KW-0863">Zinc-finger</keyword>